<dbReference type="EMBL" id="CP031775">
    <property type="protein sequence ID" value="QDZ92910.1"/>
    <property type="molecule type" value="Genomic_DNA"/>
</dbReference>
<organism evidence="2">
    <name type="scientific">Shewanella decolorationis</name>
    <dbReference type="NCBI Taxonomy" id="256839"/>
    <lineage>
        <taxon>Bacteria</taxon>
        <taxon>Pseudomonadati</taxon>
        <taxon>Pseudomonadota</taxon>
        <taxon>Gammaproteobacteria</taxon>
        <taxon>Alteromonadales</taxon>
        <taxon>Shewanellaceae</taxon>
        <taxon>Shewanella</taxon>
    </lineage>
</organism>
<accession>A0A5B8R1Z5</accession>
<evidence type="ECO:0000313" key="2">
    <source>
        <dbReference type="EMBL" id="QDZ92910.1"/>
    </source>
</evidence>
<reference evidence="2" key="1">
    <citation type="journal article" date="2019" name="Ecotoxicol. Environ. Saf.">
        <title>Microbial characterization of heavy metal resistant bacterial strains isolated from an electroplating wastewater treatment plant.</title>
        <authorList>
            <person name="Cai X."/>
            <person name="Zheng X."/>
            <person name="Zhang D."/>
            <person name="Iqbal W."/>
            <person name="Liu C."/>
            <person name="Yang B."/>
            <person name="Zhao X."/>
            <person name="Lu X."/>
            <person name="Mao Y."/>
        </authorList>
    </citation>
    <scope>NUCLEOTIDE SEQUENCE [LARGE SCALE GENOMIC DNA]</scope>
    <source>
        <strain evidence="2">Ni1-3</strain>
    </source>
</reference>
<dbReference type="AlphaFoldDB" id="A0A5B8R1Z5"/>
<dbReference type="RefSeq" id="WP_088212904.1">
    <property type="nucleotide sequence ID" value="NZ_CP076856.1"/>
</dbReference>
<gene>
    <name evidence="2" type="ORF">D0436_22005</name>
</gene>
<evidence type="ECO:0000256" key="1">
    <source>
        <dbReference type="SAM" id="SignalP"/>
    </source>
</evidence>
<protein>
    <recommendedName>
        <fullName evidence="3">LPP20 family lipoprotein</fullName>
    </recommendedName>
</protein>
<evidence type="ECO:0008006" key="3">
    <source>
        <dbReference type="Google" id="ProtNLM"/>
    </source>
</evidence>
<feature type="chain" id="PRO_5023122662" description="LPP20 family lipoprotein" evidence="1">
    <location>
        <begin position="28"/>
        <end position="204"/>
    </location>
</feature>
<dbReference type="Gene3D" id="3.10.28.20">
    <property type="entry name" value="Acetamidase/Formamidase-like domains"/>
    <property type="match status" value="1"/>
</dbReference>
<sequence>MKTQHKLTTVALSVLALSACSSNPVSDYVEAQQELVEQKNEQMNDAIEEAPEWFLNPPASYGDGVYATAMGRADNLMAARNIANLNAEYAIAKTVSQEVSGRERQNTEVRNGRTNQLNDETIVKLVNRAKVVGYNHVNTQVRVDNGLYVVYMLLHLPYDKLERMIELNERSFDERSQKAYSEVEALVKPSPTVGNVTAAEVVTQ</sequence>
<proteinExistence type="predicted"/>
<feature type="signal peptide" evidence="1">
    <location>
        <begin position="1"/>
        <end position="27"/>
    </location>
</feature>
<name>A0A5B8R1Z5_9GAMM</name>
<dbReference type="PROSITE" id="PS51257">
    <property type="entry name" value="PROKAR_LIPOPROTEIN"/>
    <property type="match status" value="1"/>
</dbReference>
<keyword evidence="1" id="KW-0732">Signal</keyword>